<dbReference type="RefSeq" id="WP_166122245.1">
    <property type="nucleotide sequence ID" value="NZ_JAPIUX010000011.1"/>
</dbReference>
<evidence type="ECO:0000256" key="8">
    <source>
        <dbReference type="ARBA" id="ARBA00022989"/>
    </source>
</evidence>
<keyword evidence="9 11" id="KW-0472">Membrane</keyword>
<feature type="transmembrane region" description="Helical" evidence="11">
    <location>
        <begin position="52"/>
        <end position="75"/>
    </location>
</feature>
<comment type="caution">
    <text evidence="12">The sequence shown here is derived from an EMBL/GenBank/DDBJ whole genome shotgun (WGS) entry which is preliminary data.</text>
</comment>
<dbReference type="Proteomes" id="UP001526446">
    <property type="component" value="Unassembled WGS sequence"/>
</dbReference>
<name>A0ABT3Q8Q1_9PROT</name>
<feature type="transmembrane region" description="Helical" evidence="11">
    <location>
        <begin position="222"/>
        <end position="240"/>
    </location>
</feature>
<comment type="catalytic activity">
    <reaction evidence="10">
        <text>phosphate(in) + H(+)(in) = phosphate(out) + H(+)(out)</text>
        <dbReference type="Rhea" id="RHEA:29939"/>
        <dbReference type="ChEBI" id="CHEBI:15378"/>
        <dbReference type="ChEBI" id="CHEBI:43474"/>
    </reaction>
</comment>
<keyword evidence="6 11" id="KW-0812">Transmembrane</keyword>
<organism evidence="12 13">
    <name type="scientific">Acetobacter farinalis</name>
    <dbReference type="NCBI Taxonomy" id="1260984"/>
    <lineage>
        <taxon>Bacteria</taxon>
        <taxon>Pseudomonadati</taxon>
        <taxon>Pseudomonadota</taxon>
        <taxon>Alphaproteobacteria</taxon>
        <taxon>Acetobacterales</taxon>
        <taxon>Acetobacteraceae</taxon>
        <taxon>Acetobacter</taxon>
    </lineage>
</organism>
<comment type="similarity">
    <text evidence="2">Belongs to the inorganic phosphate transporter (PiT) (TC 2.A.20) family. Pit subfamily.</text>
</comment>
<dbReference type="PANTHER" id="PTHR11101">
    <property type="entry name" value="PHOSPHATE TRANSPORTER"/>
    <property type="match status" value="1"/>
</dbReference>
<protein>
    <recommendedName>
        <fullName evidence="11">Phosphate transporter</fullName>
    </recommendedName>
</protein>
<feature type="transmembrane region" description="Helical" evidence="11">
    <location>
        <begin position="95"/>
        <end position="115"/>
    </location>
</feature>
<evidence type="ECO:0000256" key="6">
    <source>
        <dbReference type="ARBA" id="ARBA00022692"/>
    </source>
</evidence>
<evidence type="ECO:0000256" key="11">
    <source>
        <dbReference type="RuleBase" id="RU363058"/>
    </source>
</evidence>
<feature type="transmembrane region" description="Helical" evidence="11">
    <location>
        <begin position="122"/>
        <end position="142"/>
    </location>
</feature>
<keyword evidence="8 11" id="KW-1133">Transmembrane helix</keyword>
<evidence type="ECO:0000256" key="1">
    <source>
        <dbReference type="ARBA" id="ARBA00004651"/>
    </source>
</evidence>
<proteinExistence type="inferred from homology"/>
<evidence type="ECO:0000256" key="10">
    <source>
        <dbReference type="ARBA" id="ARBA00047348"/>
    </source>
</evidence>
<feature type="transmembrane region" description="Helical" evidence="11">
    <location>
        <begin position="6"/>
        <end position="31"/>
    </location>
</feature>
<dbReference type="InterPro" id="IPR001204">
    <property type="entry name" value="Phos_transporter"/>
</dbReference>
<evidence type="ECO:0000313" key="13">
    <source>
        <dbReference type="Proteomes" id="UP001526446"/>
    </source>
</evidence>
<sequence>MLHFAPYSVFSILALTTCFLLVCVFEFVNGFHDTANAVATVIYTHSLKPRVAVIWSGLMNFIGVLAGGISVAYGLVELLPADVLSPPNGDPAVPMLISLFGTALAWNLFTWWFGIPNSSSHCVIGALIGVAIGDAFLHTRGLAVSVDWTQIWKVLRALAISPILGLVGAGGLYFIMKHLVKDPELYQPPQGEKPPHRWVRGLLILTCTGVSFSHGSNDGQKSIGLIMLTIIGILPATFALSPNATSYIPQIAPQAVIAAPLLQKYDHDGLREEALASVQRLQTTDPATVVPSMLRADIYEVLAGLKAVASNPEASATEKKSAKDIGAALRPTVEYAPWWVRLLSALCLGLGTMIGYKRIVHTLGEKIGNTHLTPAQGASAELVGAGLIATAGYTGLPVSTTHIITAGIAGTMVGSGSGINPQMLTKIALAWIFTLPITITIAATLFYVISM</sequence>
<keyword evidence="13" id="KW-1185">Reference proteome</keyword>
<reference evidence="12 13" key="1">
    <citation type="submission" date="2022-11" db="EMBL/GenBank/DDBJ databases">
        <title>Genome sequencing of Acetobacter type strain.</title>
        <authorList>
            <person name="Heo J."/>
            <person name="Lee D."/>
            <person name="Han B.-H."/>
            <person name="Hong S.-B."/>
            <person name="Kwon S.-W."/>
        </authorList>
    </citation>
    <scope>NUCLEOTIDE SEQUENCE [LARGE SCALE GENOMIC DNA]</scope>
    <source>
        <strain evidence="12 13">KACC 21251</strain>
    </source>
</reference>
<accession>A0ABT3Q8Q1</accession>
<dbReference type="Pfam" id="PF01384">
    <property type="entry name" value="PHO4"/>
    <property type="match status" value="1"/>
</dbReference>
<keyword evidence="3 11" id="KW-0813">Transport</keyword>
<dbReference type="EMBL" id="JAPIUX010000011">
    <property type="protein sequence ID" value="MCX2561616.1"/>
    <property type="molecule type" value="Genomic_DNA"/>
</dbReference>
<evidence type="ECO:0000256" key="9">
    <source>
        <dbReference type="ARBA" id="ARBA00023136"/>
    </source>
</evidence>
<evidence type="ECO:0000256" key="3">
    <source>
        <dbReference type="ARBA" id="ARBA00022448"/>
    </source>
</evidence>
<feature type="transmembrane region" description="Helical" evidence="11">
    <location>
        <begin position="427"/>
        <end position="449"/>
    </location>
</feature>
<comment type="subcellular location">
    <subcellularLocation>
        <location evidence="1">Cell membrane</location>
        <topology evidence="1">Multi-pass membrane protein</topology>
    </subcellularLocation>
    <subcellularLocation>
        <location evidence="11">Membrane</location>
        <topology evidence="11">Multi-pass membrane protein</topology>
    </subcellularLocation>
</comment>
<evidence type="ECO:0000313" key="12">
    <source>
        <dbReference type="EMBL" id="MCX2561616.1"/>
    </source>
</evidence>
<keyword evidence="7" id="KW-0769">Symport</keyword>
<keyword evidence="4" id="KW-1003">Cell membrane</keyword>
<feature type="transmembrane region" description="Helical" evidence="11">
    <location>
        <begin position="154"/>
        <end position="175"/>
    </location>
</feature>
<feature type="transmembrane region" description="Helical" evidence="11">
    <location>
        <begin position="338"/>
        <end position="356"/>
    </location>
</feature>
<evidence type="ECO:0000256" key="2">
    <source>
        <dbReference type="ARBA" id="ARBA00005342"/>
    </source>
</evidence>
<keyword evidence="5 11" id="KW-0592">Phosphate transport</keyword>
<evidence type="ECO:0000256" key="7">
    <source>
        <dbReference type="ARBA" id="ARBA00022847"/>
    </source>
</evidence>
<evidence type="ECO:0000256" key="5">
    <source>
        <dbReference type="ARBA" id="ARBA00022592"/>
    </source>
</evidence>
<gene>
    <name evidence="12" type="ORF">OQ252_09440</name>
</gene>
<dbReference type="PANTHER" id="PTHR11101:SF65">
    <property type="entry name" value="LOW-AFFINITY INORGANIC PHOSPHATE TRANSPORTER PITA-RELATED"/>
    <property type="match status" value="1"/>
</dbReference>
<evidence type="ECO:0000256" key="4">
    <source>
        <dbReference type="ARBA" id="ARBA00022475"/>
    </source>
</evidence>